<dbReference type="Gene3D" id="1.25.10.10">
    <property type="entry name" value="Leucine-rich Repeat Variant"/>
    <property type="match status" value="1"/>
</dbReference>
<keyword evidence="7" id="KW-0539">Nucleus</keyword>
<dbReference type="GO" id="GO:0005635">
    <property type="term" value="C:nuclear envelope"/>
    <property type="evidence" value="ECO:0007669"/>
    <property type="project" value="EnsemblFungi"/>
</dbReference>
<keyword evidence="10" id="KW-1185">Reference proteome</keyword>
<dbReference type="Pfam" id="PF03810">
    <property type="entry name" value="IBN_N"/>
    <property type="match status" value="1"/>
</dbReference>
<dbReference type="GO" id="GO:0032991">
    <property type="term" value="C:protein-containing complex"/>
    <property type="evidence" value="ECO:0007669"/>
    <property type="project" value="EnsemblFungi"/>
</dbReference>
<dbReference type="InterPro" id="IPR013713">
    <property type="entry name" value="XPO2_central"/>
</dbReference>
<dbReference type="SUPFAM" id="SSF48371">
    <property type="entry name" value="ARM repeat"/>
    <property type="match status" value="1"/>
</dbReference>
<evidence type="ECO:0000313" key="10">
    <source>
        <dbReference type="Proteomes" id="UP000191672"/>
    </source>
</evidence>
<reference evidence="10" key="1">
    <citation type="journal article" date="2017" name="Nat. Microbiol.">
        <title>Global analysis of biosynthetic gene clusters reveals vast potential of secondary metabolite production in Penicillium species.</title>
        <authorList>
            <person name="Nielsen J.C."/>
            <person name="Grijseels S."/>
            <person name="Prigent S."/>
            <person name="Ji B."/>
            <person name="Dainat J."/>
            <person name="Nielsen K.F."/>
            <person name="Frisvad J.C."/>
            <person name="Workman M."/>
            <person name="Nielsen J."/>
        </authorList>
    </citation>
    <scope>NUCLEOTIDE SEQUENCE [LARGE SCALE GENOMIC DNA]</scope>
    <source>
        <strain evidence="10">IBT 31811</strain>
    </source>
</reference>
<dbReference type="InterPro" id="IPR016024">
    <property type="entry name" value="ARM-type_fold"/>
</dbReference>
<organism evidence="9 10">
    <name type="scientific">Penicillium antarcticum</name>
    <dbReference type="NCBI Taxonomy" id="416450"/>
    <lineage>
        <taxon>Eukaryota</taxon>
        <taxon>Fungi</taxon>
        <taxon>Dikarya</taxon>
        <taxon>Ascomycota</taxon>
        <taxon>Pezizomycotina</taxon>
        <taxon>Eurotiomycetes</taxon>
        <taxon>Eurotiomycetidae</taxon>
        <taxon>Eurotiales</taxon>
        <taxon>Aspergillaceae</taxon>
        <taxon>Penicillium</taxon>
    </lineage>
</organism>
<dbReference type="SMART" id="SM00913">
    <property type="entry name" value="IBN_N"/>
    <property type="match status" value="1"/>
</dbReference>
<dbReference type="Proteomes" id="UP000191672">
    <property type="component" value="Unassembled WGS sequence"/>
</dbReference>
<evidence type="ECO:0000256" key="6">
    <source>
        <dbReference type="ARBA" id="ARBA00022927"/>
    </source>
</evidence>
<gene>
    <name evidence="9" type="ORF">PENANT_c008G03977</name>
</gene>
<evidence type="ECO:0000256" key="3">
    <source>
        <dbReference type="ARBA" id="ARBA00008669"/>
    </source>
</evidence>
<sequence>MAEGLGALLEASLDPRRNKEAETTLRQEEQKPGFSLQLLHITASDATPYNTRLASALCFKNFIKRNWTDEDGNHKLQSEEVETLKRELITLMISVPAGIQSQLGEAISVIADSDFWERWQSLVDDLVSKLSPNNPTVNIGVLQVAHSIFKRWRPLFQSDALYTEINHVLGKFGTPFLALFEALDNYLEQNKSNKENLTQGFAQLNLMVKLFYDLSSHDLPPMFEDNISGIAAIFLKYLTYDNQLLHTDDETEAGLLEYVRAGIFEALTLYAQKYMDVFQPHVEQFIQSSWSFLTTIGQETKYDILVSRALHFLSSVASMPEQSQVFAAEGVQAEIVEKVILPNVSLRESDEELFEDEPIEFIRRDLEGSDSETRRRAATDFLRRLAEKFESSVTQVVLKYTQHYLAEYAKDSSNWKAKDTATYLYSAIAAKGTATSTHGVTVTNPLVSIADYFQQNLAADLISDNGVHPILKVDAIKYLYSFRSIITKEQWQQVLPVLVNHLASSNFVVYTYAAIALERVLFLSDSQGQPVISPAEITPLAKDLLEHIFQLIQNDPAPEKVQENEFLMRCVMRVLVVVKEGVVPFADVILQRFISITEIIRKNPSNPRFYYFHFEAMGAFIRFAAPANPDKLEQALYAPFASILQEDVQEFIPYVFQLFAALLEANSSATLPTYYQELIGPILMPVMWDSKGNIPALVRLLSSVIPRGSQYIIEHNQIEPILGIFQKLVSTKANESFGFDLLEVVVANFPPSALENYFIMIMQIILQRLQGSKTENLTMRFVRFFHFISAHDDKGYSADFFINVTDKVQAGLFKQVYLHVILPETQKLARPLDRKTAIISFTKTLANSHEFTTTYALKGWGLTCMALLKLLELPPLPVGRDDLIADADIEDMSFGVGFTPLNTIKAQQKDPWPETGADLKAWVGSYLKEADVKHNGRVSQFAQQRLEDEPRKVLGSYIS</sequence>
<dbReference type="PROSITE" id="PS50166">
    <property type="entry name" value="IMPORTIN_B_NT"/>
    <property type="match status" value="1"/>
</dbReference>
<dbReference type="OrthoDB" id="3268246at2759"/>
<proteinExistence type="inferred from homology"/>
<dbReference type="GO" id="GO:0046827">
    <property type="term" value="P:positive regulation of protein export from nucleus"/>
    <property type="evidence" value="ECO:0007669"/>
    <property type="project" value="EnsemblFungi"/>
</dbReference>
<dbReference type="GO" id="GO:0005829">
    <property type="term" value="C:cytosol"/>
    <property type="evidence" value="ECO:0007669"/>
    <property type="project" value="TreeGrafter"/>
</dbReference>
<evidence type="ECO:0000256" key="4">
    <source>
        <dbReference type="ARBA" id="ARBA00022448"/>
    </source>
</evidence>
<comment type="subcellular location">
    <subcellularLocation>
        <location evidence="2">Cytoplasm</location>
    </subcellularLocation>
    <subcellularLocation>
        <location evidence="1">Nucleus</location>
    </subcellularLocation>
</comment>
<dbReference type="GO" id="GO:0006606">
    <property type="term" value="P:protein import into nucleus"/>
    <property type="evidence" value="ECO:0007669"/>
    <property type="project" value="TreeGrafter"/>
</dbReference>
<comment type="caution">
    <text evidence="9">The sequence shown here is derived from an EMBL/GenBank/DDBJ whole genome shotgun (WGS) entry which is preliminary data.</text>
</comment>
<evidence type="ECO:0000256" key="1">
    <source>
        <dbReference type="ARBA" id="ARBA00004123"/>
    </source>
</evidence>
<dbReference type="PANTHER" id="PTHR10997">
    <property type="entry name" value="IMPORTIN-7, 8, 11"/>
    <property type="match status" value="1"/>
</dbReference>
<dbReference type="GO" id="GO:0031267">
    <property type="term" value="F:small GTPase binding"/>
    <property type="evidence" value="ECO:0007669"/>
    <property type="project" value="InterPro"/>
</dbReference>
<dbReference type="GO" id="GO:0006611">
    <property type="term" value="P:protein export from nucleus"/>
    <property type="evidence" value="ECO:0007669"/>
    <property type="project" value="EnsemblFungi"/>
</dbReference>
<dbReference type="GO" id="GO:0034399">
    <property type="term" value="C:nuclear periphery"/>
    <property type="evidence" value="ECO:0007669"/>
    <property type="project" value="EnsemblFungi"/>
</dbReference>
<dbReference type="AlphaFoldDB" id="A0A1V6QB49"/>
<dbReference type="Pfam" id="PF08506">
    <property type="entry name" value="Cse1"/>
    <property type="match status" value="1"/>
</dbReference>
<dbReference type="FunFam" id="1.25.10.10:FF:000057">
    <property type="entry name" value="Exportin-2 isoform 1"/>
    <property type="match status" value="1"/>
</dbReference>
<dbReference type="EMBL" id="MDYN01000008">
    <property type="protein sequence ID" value="OQD86217.1"/>
    <property type="molecule type" value="Genomic_DNA"/>
</dbReference>
<evidence type="ECO:0000256" key="2">
    <source>
        <dbReference type="ARBA" id="ARBA00004496"/>
    </source>
</evidence>
<evidence type="ECO:0000256" key="5">
    <source>
        <dbReference type="ARBA" id="ARBA00022490"/>
    </source>
</evidence>
<comment type="similarity">
    <text evidence="3">Belongs to the XPO2/CSE1 family.</text>
</comment>
<feature type="domain" description="Importin N-terminal" evidence="8">
    <location>
        <begin position="21"/>
        <end position="94"/>
    </location>
</feature>
<accession>A0A1V6QB49</accession>
<name>A0A1V6QB49_9EURO</name>
<dbReference type="InterPro" id="IPR001494">
    <property type="entry name" value="Importin-beta_N"/>
</dbReference>
<evidence type="ECO:0000256" key="7">
    <source>
        <dbReference type="ARBA" id="ARBA00023242"/>
    </source>
</evidence>
<evidence type="ECO:0000313" key="9">
    <source>
        <dbReference type="EMBL" id="OQD86217.1"/>
    </source>
</evidence>
<dbReference type="PANTHER" id="PTHR10997:SF8">
    <property type="entry name" value="EXPORTIN-2"/>
    <property type="match status" value="1"/>
</dbReference>
<dbReference type="GO" id="GO:0061015">
    <property type="term" value="P:snRNA import into nucleus"/>
    <property type="evidence" value="ECO:0007669"/>
    <property type="project" value="EnsemblFungi"/>
</dbReference>
<dbReference type="Pfam" id="PF03378">
    <property type="entry name" value="CAS_CSE1"/>
    <property type="match status" value="1"/>
</dbReference>
<keyword evidence="4" id="KW-0813">Transport</keyword>
<dbReference type="InterPro" id="IPR005043">
    <property type="entry name" value="XPO2_C"/>
</dbReference>
<dbReference type="InterPro" id="IPR011989">
    <property type="entry name" value="ARM-like"/>
</dbReference>
<evidence type="ECO:0000259" key="8">
    <source>
        <dbReference type="PROSITE" id="PS50166"/>
    </source>
</evidence>
<protein>
    <recommendedName>
        <fullName evidence="8">Importin N-terminal domain-containing protein</fullName>
    </recommendedName>
</protein>
<keyword evidence="5" id="KW-0963">Cytoplasm</keyword>
<dbReference type="STRING" id="416450.A0A1V6QB49"/>
<dbReference type="GO" id="GO:0005049">
    <property type="term" value="F:nuclear export signal receptor activity"/>
    <property type="evidence" value="ECO:0007669"/>
    <property type="project" value="EnsemblFungi"/>
</dbReference>
<keyword evidence="6" id="KW-0653">Protein transport</keyword>